<keyword evidence="2" id="KW-1185">Reference proteome</keyword>
<reference evidence="1 2" key="1">
    <citation type="submission" date="2020-11" db="EMBL/GenBank/DDBJ databases">
        <title>A novel isolate from a Black sea contaminated sediment with potential to produce alkanes: Plantactinospora alkalitolerans sp. nov.</title>
        <authorList>
            <person name="Carro L."/>
            <person name="Veyisoglu A."/>
            <person name="Guven K."/>
            <person name="Schumann P."/>
            <person name="Klenk H.-P."/>
            <person name="Sahin N."/>
        </authorList>
    </citation>
    <scope>NUCLEOTIDE SEQUENCE [LARGE SCALE GENOMIC DNA]</scope>
    <source>
        <strain evidence="1 2">S1510</strain>
    </source>
</reference>
<evidence type="ECO:0000313" key="1">
    <source>
        <dbReference type="EMBL" id="MBF9135184.1"/>
    </source>
</evidence>
<evidence type="ECO:0000313" key="2">
    <source>
        <dbReference type="Proteomes" id="UP000638560"/>
    </source>
</evidence>
<gene>
    <name evidence="1" type="ORF">I0C86_40615</name>
</gene>
<proteinExistence type="predicted"/>
<organism evidence="1 2">
    <name type="scientific">Plantactinospora alkalitolerans</name>
    <dbReference type="NCBI Taxonomy" id="2789879"/>
    <lineage>
        <taxon>Bacteria</taxon>
        <taxon>Bacillati</taxon>
        <taxon>Actinomycetota</taxon>
        <taxon>Actinomycetes</taxon>
        <taxon>Micromonosporales</taxon>
        <taxon>Micromonosporaceae</taxon>
        <taxon>Plantactinospora</taxon>
    </lineage>
</organism>
<comment type="caution">
    <text evidence="1">The sequence shown here is derived from an EMBL/GenBank/DDBJ whole genome shotgun (WGS) entry which is preliminary data.</text>
</comment>
<accession>A0ABS0H9M6</accession>
<dbReference type="Proteomes" id="UP000638560">
    <property type="component" value="Unassembled WGS sequence"/>
</dbReference>
<sequence length="153" mass="16790">MLELATFGAAWAALAVGHNVADHILSQGDHIADNKGAPTVDEVTSGRKKSHYGWWENLQHVALYHLVVATVLLITCWSFDLSATWRGVVAGLAWSATTHSFIDRRWPVRWILRFTGSPGFAELRSGGLNGIYLADQALHHGCLFISAIMIAKL</sequence>
<dbReference type="EMBL" id="JADPUN010000422">
    <property type="protein sequence ID" value="MBF9135184.1"/>
    <property type="molecule type" value="Genomic_DNA"/>
</dbReference>
<protein>
    <submittedName>
        <fullName evidence="1">DUF3307 domain-containing protein</fullName>
    </submittedName>
</protein>
<name>A0ABS0H9M6_9ACTN</name>